<dbReference type="PROSITE" id="PS50005">
    <property type="entry name" value="TPR"/>
    <property type="match status" value="1"/>
</dbReference>
<dbReference type="InterPro" id="IPR019734">
    <property type="entry name" value="TPR_rpt"/>
</dbReference>
<dbReference type="RefSeq" id="WP_394460195.1">
    <property type="nucleotide sequence ID" value="NZ_JBIGHZ010000003.1"/>
</dbReference>
<protein>
    <submittedName>
        <fullName evidence="3">Tetratricopeptide repeat protein</fullName>
    </submittedName>
</protein>
<evidence type="ECO:0000313" key="3">
    <source>
        <dbReference type="EMBL" id="MFG6448173.1"/>
    </source>
</evidence>
<dbReference type="InterPro" id="IPR011990">
    <property type="entry name" value="TPR-like_helical_dom_sf"/>
</dbReference>
<dbReference type="EMBL" id="JBIGHZ010000003">
    <property type="protein sequence ID" value="MFG6448173.1"/>
    <property type="molecule type" value="Genomic_DNA"/>
</dbReference>
<name>A0ABW7FV47_9BURK</name>
<keyword evidence="4" id="KW-1185">Reference proteome</keyword>
<proteinExistence type="predicted"/>
<organism evidence="3 4">
    <name type="scientific">Roseateles rivi</name>
    <dbReference type="NCBI Taxonomy" id="3299028"/>
    <lineage>
        <taxon>Bacteria</taxon>
        <taxon>Pseudomonadati</taxon>
        <taxon>Pseudomonadota</taxon>
        <taxon>Betaproteobacteria</taxon>
        <taxon>Burkholderiales</taxon>
        <taxon>Sphaerotilaceae</taxon>
        <taxon>Roseateles</taxon>
    </lineage>
</organism>
<evidence type="ECO:0000256" key="1">
    <source>
        <dbReference type="PROSITE-ProRule" id="PRU00339"/>
    </source>
</evidence>
<accession>A0ABW7FV47</accession>
<comment type="caution">
    <text evidence="3">The sequence shown here is derived from an EMBL/GenBank/DDBJ whole genome shotgun (WGS) entry which is preliminary data.</text>
</comment>
<evidence type="ECO:0000256" key="2">
    <source>
        <dbReference type="SAM" id="MobiDB-lite"/>
    </source>
</evidence>
<dbReference type="Proteomes" id="UP001606099">
    <property type="component" value="Unassembled WGS sequence"/>
</dbReference>
<keyword evidence="1" id="KW-0802">TPR repeat</keyword>
<gene>
    <name evidence="3" type="ORF">ACG0Z6_07925</name>
</gene>
<dbReference type="Gene3D" id="1.25.40.10">
    <property type="entry name" value="Tetratricopeptide repeat domain"/>
    <property type="match status" value="1"/>
</dbReference>
<reference evidence="3 4" key="1">
    <citation type="submission" date="2024-08" db="EMBL/GenBank/DDBJ databases">
        <authorList>
            <person name="Lu H."/>
        </authorList>
    </citation>
    <scope>NUCLEOTIDE SEQUENCE [LARGE SCALE GENOMIC DNA]</scope>
    <source>
        <strain evidence="3 4">BYS180W</strain>
    </source>
</reference>
<evidence type="ECO:0000313" key="4">
    <source>
        <dbReference type="Proteomes" id="UP001606099"/>
    </source>
</evidence>
<feature type="region of interest" description="Disordered" evidence="2">
    <location>
        <begin position="1"/>
        <end position="21"/>
    </location>
</feature>
<feature type="repeat" description="TPR" evidence="1">
    <location>
        <begin position="69"/>
        <end position="102"/>
    </location>
</feature>
<dbReference type="Pfam" id="PF14559">
    <property type="entry name" value="TPR_19"/>
    <property type="match status" value="1"/>
</dbReference>
<sequence>MYRSAAMKSQPATPKPAMPVAPTAQAVPTDARTLLANARSQAMAEAVQGRLGEGLNLLCDALDLEPMSHEVLADIAALLLSAGELHTAVEYANKALTQQPDHGPSLYALAFALSGLGQAQDAARHLSRLMQPGLAHDSLMREAPELLRLAQIELRRIEGR</sequence>
<dbReference type="SUPFAM" id="SSF48452">
    <property type="entry name" value="TPR-like"/>
    <property type="match status" value="1"/>
</dbReference>